<dbReference type="GeneID" id="85306547"/>
<dbReference type="AlphaFoldDB" id="A0AAJ0BPC8"/>
<name>A0AAJ0BPC8_9PEZI</name>
<dbReference type="Proteomes" id="UP001244011">
    <property type="component" value="Unassembled WGS sequence"/>
</dbReference>
<gene>
    <name evidence="1" type="ORF">QBC33DRAFT_293707</name>
</gene>
<accession>A0AAJ0BPC8</accession>
<proteinExistence type="predicted"/>
<reference evidence="1" key="1">
    <citation type="submission" date="2023-06" db="EMBL/GenBank/DDBJ databases">
        <title>Genome-scale phylogeny and comparative genomics of the fungal order Sordariales.</title>
        <authorList>
            <consortium name="Lawrence Berkeley National Laboratory"/>
            <person name="Hensen N."/>
            <person name="Bonometti L."/>
            <person name="Westerberg I."/>
            <person name="Brannstrom I.O."/>
            <person name="Guillou S."/>
            <person name="Cros-Aarteil S."/>
            <person name="Calhoun S."/>
            <person name="Haridas S."/>
            <person name="Kuo A."/>
            <person name="Mondo S."/>
            <person name="Pangilinan J."/>
            <person name="Riley R."/>
            <person name="Labutti K."/>
            <person name="Andreopoulos B."/>
            <person name="Lipzen A."/>
            <person name="Chen C."/>
            <person name="Yanf M."/>
            <person name="Daum C."/>
            <person name="Ng V."/>
            <person name="Clum A."/>
            <person name="Steindorff A."/>
            <person name="Ohm R."/>
            <person name="Martin F."/>
            <person name="Silar P."/>
            <person name="Natvig D."/>
            <person name="Lalanne C."/>
            <person name="Gautier V."/>
            <person name="Ament-Velasquez S.L."/>
            <person name="Kruys A."/>
            <person name="Hutchinson M.I."/>
            <person name="Powell A.J."/>
            <person name="Barry K."/>
            <person name="Miller A.N."/>
            <person name="Grigoriev I.V."/>
            <person name="Debuchy R."/>
            <person name="Gladieux P."/>
            <person name="Thoren M.H."/>
            <person name="Johannesson H."/>
        </authorList>
    </citation>
    <scope>NUCLEOTIDE SEQUENCE</scope>
    <source>
        <strain evidence="1">8032-3</strain>
    </source>
</reference>
<sequence length="272" mass="30836">MSANDLVDRIDADLRRLDSRMKLESTDDDWHSRAARLLWEIFRKNQNIQGRLERLALIPGRFASSSIRWMVATQIVPPLCYPEVDGIPIPQALQLILIDKSAAQNPERRRLFNLLGVNTLSAKIVRYLIFAEHRGSNANAACQAHLWFLYQTHDSNRGDTYGDIHVFNQNLASVEPHATDVYVENEHPYGPRELLKATAPNPRGVPGSGAQGFAVQFINRCHFDDIPKVEESFSVVASMDSQLHWCSRASETDSQWRFDGSLQVLVHCKTET</sequence>
<evidence type="ECO:0000313" key="2">
    <source>
        <dbReference type="Proteomes" id="UP001244011"/>
    </source>
</evidence>
<organism evidence="1 2">
    <name type="scientific">Phialemonium atrogriseum</name>
    <dbReference type="NCBI Taxonomy" id="1093897"/>
    <lineage>
        <taxon>Eukaryota</taxon>
        <taxon>Fungi</taxon>
        <taxon>Dikarya</taxon>
        <taxon>Ascomycota</taxon>
        <taxon>Pezizomycotina</taxon>
        <taxon>Sordariomycetes</taxon>
        <taxon>Sordariomycetidae</taxon>
        <taxon>Cephalothecales</taxon>
        <taxon>Cephalothecaceae</taxon>
        <taxon>Phialemonium</taxon>
    </lineage>
</organism>
<comment type="caution">
    <text evidence="1">The sequence shown here is derived from an EMBL/GenBank/DDBJ whole genome shotgun (WGS) entry which is preliminary data.</text>
</comment>
<evidence type="ECO:0000313" key="1">
    <source>
        <dbReference type="EMBL" id="KAK1762009.1"/>
    </source>
</evidence>
<dbReference type="EMBL" id="MU839044">
    <property type="protein sequence ID" value="KAK1762009.1"/>
    <property type="molecule type" value="Genomic_DNA"/>
</dbReference>
<dbReference type="RefSeq" id="XP_060278222.1">
    <property type="nucleotide sequence ID" value="XM_060423360.1"/>
</dbReference>
<keyword evidence="2" id="KW-1185">Reference proteome</keyword>
<protein>
    <submittedName>
        <fullName evidence="1">Uncharacterized protein</fullName>
    </submittedName>
</protein>